<evidence type="ECO:0000256" key="3">
    <source>
        <dbReference type="ARBA" id="ARBA00022989"/>
    </source>
</evidence>
<evidence type="ECO:0000256" key="1">
    <source>
        <dbReference type="ARBA" id="ARBA00004141"/>
    </source>
</evidence>
<feature type="transmembrane region" description="Helical" evidence="5">
    <location>
        <begin position="179"/>
        <end position="203"/>
    </location>
</feature>
<organism evidence="6 7">
    <name type="scientific">Batillaria attramentaria</name>
    <dbReference type="NCBI Taxonomy" id="370345"/>
    <lineage>
        <taxon>Eukaryota</taxon>
        <taxon>Metazoa</taxon>
        <taxon>Spiralia</taxon>
        <taxon>Lophotrochozoa</taxon>
        <taxon>Mollusca</taxon>
        <taxon>Gastropoda</taxon>
        <taxon>Caenogastropoda</taxon>
        <taxon>Sorbeoconcha</taxon>
        <taxon>Cerithioidea</taxon>
        <taxon>Batillariidae</taxon>
        <taxon>Batillaria</taxon>
    </lineage>
</organism>
<evidence type="ECO:0000256" key="5">
    <source>
        <dbReference type="SAM" id="Phobius"/>
    </source>
</evidence>
<feature type="transmembrane region" description="Helical" evidence="5">
    <location>
        <begin position="106"/>
        <end position="127"/>
    </location>
</feature>
<accession>A0ABD0KCI5</accession>
<dbReference type="EMBL" id="JACVVK020000203">
    <property type="protein sequence ID" value="KAK7484849.1"/>
    <property type="molecule type" value="Genomic_DNA"/>
</dbReference>
<keyword evidence="4 5" id="KW-0472">Membrane</keyword>
<feature type="transmembrane region" description="Helical" evidence="5">
    <location>
        <begin position="12"/>
        <end position="35"/>
    </location>
</feature>
<name>A0ABD0KCI5_9CAEN</name>
<dbReference type="InterPro" id="IPR004031">
    <property type="entry name" value="PMP22/EMP/MP20/Claudin"/>
</dbReference>
<gene>
    <name evidence="6" type="ORF">BaRGS_00023892</name>
</gene>
<evidence type="ECO:0000313" key="7">
    <source>
        <dbReference type="Proteomes" id="UP001519460"/>
    </source>
</evidence>
<keyword evidence="7" id="KW-1185">Reference proteome</keyword>
<keyword evidence="2 5" id="KW-0812">Transmembrane</keyword>
<comment type="subcellular location">
    <subcellularLocation>
        <location evidence="1">Membrane</location>
        <topology evidence="1">Multi-pass membrane protein</topology>
    </subcellularLocation>
</comment>
<proteinExistence type="predicted"/>
<evidence type="ECO:0000256" key="2">
    <source>
        <dbReference type="ARBA" id="ARBA00022692"/>
    </source>
</evidence>
<keyword evidence="3 5" id="KW-1133">Transmembrane helix</keyword>
<sequence length="245" mass="26748">MSLFIIRSTGYQVGIVAVFVATGFVLIGVVSPMWLYHHDDVATVEDERFAGPILGCRMLRRSYNPGTYKATTCTFGFLETFSGERYTPSTEMTGKRYMDTFDVGSWVHAVEVFVIVGFLVLCGSCTYTMMDNCCKLYPGPHNRIIEITALVGGVLCFISTMIFVGKMRESVEDTVQTSFSWALVLTIIGSLIAVAAAIVVALFNKALPQPGSSVTHITISNDYATVVQGVNAAPMPAKNPAFTRY</sequence>
<feature type="transmembrane region" description="Helical" evidence="5">
    <location>
        <begin position="147"/>
        <end position="167"/>
    </location>
</feature>
<reference evidence="6 7" key="1">
    <citation type="journal article" date="2023" name="Sci. Data">
        <title>Genome assembly of the Korean intertidal mud-creeper Batillaria attramentaria.</title>
        <authorList>
            <person name="Patra A.K."/>
            <person name="Ho P.T."/>
            <person name="Jun S."/>
            <person name="Lee S.J."/>
            <person name="Kim Y."/>
            <person name="Won Y.J."/>
        </authorList>
    </citation>
    <scope>NUCLEOTIDE SEQUENCE [LARGE SCALE GENOMIC DNA]</scope>
    <source>
        <strain evidence="6">Wonlab-2016</strain>
    </source>
</reference>
<dbReference type="Pfam" id="PF13903">
    <property type="entry name" value="Claudin_2"/>
    <property type="match status" value="1"/>
</dbReference>
<evidence type="ECO:0000256" key="4">
    <source>
        <dbReference type="ARBA" id="ARBA00023136"/>
    </source>
</evidence>
<dbReference type="AlphaFoldDB" id="A0ABD0KCI5"/>
<dbReference type="Proteomes" id="UP001519460">
    <property type="component" value="Unassembled WGS sequence"/>
</dbReference>
<evidence type="ECO:0000313" key="6">
    <source>
        <dbReference type="EMBL" id="KAK7484849.1"/>
    </source>
</evidence>
<comment type="caution">
    <text evidence="6">The sequence shown here is derived from an EMBL/GenBank/DDBJ whole genome shotgun (WGS) entry which is preliminary data.</text>
</comment>
<dbReference type="GO" id="GO:0016020">
    <property type="term" value="C:membrane"/>
    <property type="evidence" value="ECO:0007669"/>
    <property type="project" value="UniProtKB-SubCell"/>
</dbReference>
<protein>
    <submittedName>
        <fullName evidence="6">Uncharacterized protein</fullName>
    </submittedName>
</protein>
<dbReference type="Gene3D" id="1.20.140.150">
    <property type="match status" value="1"/>
</dbReference>